<evidence type="ECO:0000313" key="3">
    <source>
        <dbReference type="Proteomes" id="UP000677228"/>
    </source>
</evidence>
<dbReference type="EMBL" id="CAJNOK010020380">
    <property type="protein sequence ID" value="CAF1315444.1"/>
    <property type="molecule type" value="Genomic_DNA"/>
</dbReference>
<organism evidence="1 3">
    <name type="scientific">Didymodactylos carnosus</name>
    <dbReference type="NCBI Taxonomy" id="1234261"/>
    <lineage>
        <taxon>Eukaryota</taxon>
        <taxon>Metazoa</taxon>
        <taxon>Spiralia</taxon>
        <taxon>Gnathifera</taxon>
        <taxon>Rotifera</taxon>
        <taxon>Eurotatoria</taxon>
        <taxon>Bdelloidea</taxon>
        <taxon>Philodinida</taxon>
        <taxon>Philodinidae</taxon>
        <taxon>Didymodactylos</taxon>
    </lineage>
</organism>
<evidence type="ECO:0000313" key="1">
    <source>
        <dbReference type="EMBL" id="CAF1315444.1"/>
    </source>
</evidence>
<comment type="caution">
    <text evidence="1">The sequence shown here is derived from an EMBL/GenBank/DDBJ whole genome shotgun (WGS) entry which is preliminary data.</text>
</comment>
<proteinExistence type="predicted"/>
<dbReference type="Proteomes" id="UP000677228">
    <property type="component" value="Unassembled WGS sequence"/>
</dbReference>
<dbReference type="EMBL" id="CAJOBA010041974">
    <property type="protein sequence ID" value="CAF4124242.1"/>
    <property type="molecule type" value="Genomic_DNA"/>
</dbReference>
<dbReference type="AlphaFoldDB" id="A0A8S2F3S4"/>
<gene>
    <name evidence="1" type="ORF">OVA965_LOCUS29187</name>
    <name evidence="2" type="ORF">TMI583_LOCUS29952</name>
</gene>
<protein>
    <submittedName>
        <fullName evidence="1">Uncharacterized protein</fullName>
    </submittedName>
</protein>
<accession>A0A8S2F3S4</accession>
<name>A0A8S2F3S4_9BILA</name>
<dbReference type="Proteomes" id="UP000682733">
    <property type="component" value="Unassembled WGS sequence"/>
</dbReference>
<sequence>MAQVPTNLVTGISLGNDWINHNKVHLLGDERLLTMPGLNGQRTSFLYAEPPDLYYPVFAAETVTIPSSSEKLIVKLQLENEQNVIFEPHKRFISKLILILNTLLNIKDHSAKILLINPQNRPKTLSRNTKIEATSIHSRFEVCLTLTHSPSNRRTGINKGPTFAYNHRELKISNQCTKYQRNFLSGNDLQVHLRDSCYPENIRANIINLTKHLENPAQLKQIQNILWRHNSSSIIDIPPQSAIETGDHPPIYQYPVSAAEQKLRPKKSTNCCNGDKLKKVRHYGLHPLF</sequence>
<reference evidence="1" key="1">
    <citation type="submission" date="2021-02" db="EMBL/GenBank/DDBJ databases">
        <authorList>
            <person name="Nowell W R."/>
        </authorList>
    </citation>
    <scope>NUCLEOTIDE SEQUENCE</scope>
</reference>
<evidence type="ECO:0000313" key="2">
    <source>
        <dbReference type="EMBL" id="CAF4124242.1"/>
    </source>
</evidence>